<keyword evidence="2" id="KW-1185">Reference proteome</keyword>
<evidence type="ECO:0000313" key="2">
    <source>
        <dbReference type="Proteomes" id="UP001501710"/>
    </source>
</evidence>
<accession>A0ABP8BS27</accession>
<dbReference type="EMBL" id="BAABAS010000003">
    <property type="protein sequence ID" value="GAA4224416.1"/>
    <property type="molecule type" value="Genomic_DNA"/>
</dbReference>
<reference evidence="2" key="1">
    <citation type="journal article" date="2019" name="Int. J. Syst. Evol. Microbiol.">
        <title>The Global Catalogue of Microorganisms (GCM) 10K type strain sequencing project: providing services to taxonomists for standard genome sequencing and annotation.</title>
        <authorList>
            <consortium name="The Broad Institute Genomics Platform"/>
            <consortium name="The Broad Institute Genome Sequencing Center for Infectious Disease"/>
            <person name="Wu L."/>
            <person name="Ma J."/>
        </authorList>
    </citation>
    <scope>NUCLEOTIDE SEQUENCE [LARGE SCALE GENOMIC DNA]</scope>
    <source>
        <strain evidence="2">JCM 17440</strain>
    </source>
</reference>
<gene>
    <name evidence="1" type="ORF">GCM10022254_03800</name>
</gene>
<name>A0ABP8BS27_9ACTN</name>
<organism evidence="1 2">
    <name type="scientific">Actinomadura meridiana</name>
    <dbReference type="NCBI Taxonomy" id="559626"/>
    <lineage>
        <taxon>Bacteria</taxon>
        <taxon>Bacillati</taxon>
        <taxon>Actinomycetota</taxon>
        <taxon>Actinomycetes</taxon>
        <taxon>Streptosporangiales</taxon>
        <taxon>Thermomonosporaceae</taxon>
        <taxon>Actinomadura</taxon>
    </lineage>
</organism>
<dbReference type="InterPro" id="IPR035903">
    <property type="entry name" value="HesB-like_dom_sf"/>
</dbReference>
<dbReference type="Proteomes" id="UP001501710">
    <property type="component" value="Unassembled WGS sequence"/>
</dbReference>
<comment type="caution">
    <text evidence="1">The sequence shown here is derived from an EMBL/GenBank/DDBJ whole genome shotgun (WGS) entry which is preliminary data.</text>
</comment>
<evidence type="ECO:0000313" key="1">
    <source>
        <dbReference type="EMBL" id="GAA4224416.1"/>
    </source>
</evidence>
<evidence type="ECO:0008006" key="3">
    <source>
        <dbReference type="Google" id="ProtNLM"/>
    </source>
</evidence>
<sequence length="96" mass="9769">MLALTDGAVAAIRTMTSRPGLAPGTGLRIAPEPDDPASLVLRLADAPEPGDELLDDGGARLFLAPRAARELAGRTLDVRADVSGSVTFHLNGAAAP</sequence>
<proteinExistence type="predicted"/>
<protein>
    <recommendedName>
        <fullName evidence="3">Fe-S cluster assembly iron-binding protein IscA</fullName>
    </recommendedName>
</protein>
<dbReference type="SUPFAM" id="SSF89360">
    <property type="entry name" value="HesB-like domain"/>
    <property type="match status" value="1"/>
</dbReference>